<evidence type="ECO:0000259" key="1">
    <source>
        <dbReference type="Pfam" id="PF12973"/>
    </source>
</evidence>
<dbReference type="RefSeq" id="WP_079568253.1">
    <property type="nucleotide sequence ID" value="NZ_LT670818.1"/>
</dbReference>
<name>A0A1M5P516_9BRAD</name>
<evidence type="ECO:0000313" key="2">
    <source>
        <dbReference type="EMBL" id="SHG96886.1"/>
    </source>
</evidence>
<evidence type="ECO:0000313" key="3">
    <source>
        <dbReference type="Proteomes" id="UP000190675"/>
    </source>
</evidence>
<dbReference type="CDD" id="cd20302">
    <property type="entry name" value="cupin_DAD"/>
    <property type="match status" value="1"/>
</dbReference>
<dbReference type="EMBL" id="LT670818">
    <property type="protein sequence ID" value="SHG96886.1"/>
    <property type="molecule type" value="Genomic_DNA"/>
</dbReference>
<accession>A0A1M5P516</accession>
<dbReference type="OrthoDB" id="564955at2"/>
<dbReference type="InterPro" id="IPR025979">
    <property type="entry name" value="ChrR-like_cupin_dom"/>
</dbReference>
<proteinExistence type="predicted"/>
<reference evidence="2 3" key="1">
    <citation type="submission" date="2016-11" db="EMBL/GenBank/DDBJ databases">
        <authorList>
            <person name="Jaros S."/>
            <person name="Januszkiewicz K."/>
            <person name="Wedrychowicz H."/>
        </authorList>
    </citation>
    <scope>NUCLEOTIDE SEQUENCE [LARGE SCALE GENOMIC DNA]</scope>
    <source>
        <strain evidence="2 3">GAS242</strain>
    </source>
</reference>
<dbReference type="Gene3D" id="2.60.120.10">
    <property type="entry name" value="Jelly Rolls"/>
    <property type="match status" value="1"/>
</dbReference>
<gene>
    <name evidence="2" type="ORF">SAMN05444169_5030</name>
</gene>
<dbReference type="Proteomes" id="UP000190675">
    <property type="component" value="Chromosome I"/>
</dbReference>
<dbReference type="AlphaFoldDB" id="A0A1M5P516"/>
<dbReference type="InterPro" id="IPR011051">
    <property type="entry name" value="RmlC_Cupin_sf"/>
</dbReference>
<sequence length="156" mass="17039">MFFEHVEASCISDESMPWIPLGIAPGVEVKFFKADPIRGEVIALLKAPADAKLPRHHHSGTVVVYTLKGKWKYKEHDWVAGPGSIVYEIAASTHAPEAVPDGGPEVVVLNIVSGDLVYLNDDDSVMATANWRSAAKQYFGYCKKNGIEPRDITAFG</sequence>
<feature type="domain" description="ChrR-like cupin" evidence="1">
    <location>
        <begin position="11"/>
        <end position="102"/>
    </location>
</feature>
<dbReference type="SUPFAM" id="SSF51182">
    <property type="entry name" value="RmlC-like cupins"/>
    <property type="match status" value="1"/>
</dbReference>
<dbReference type="InterPro" id="IPR014710">
    <property type="entry name" value="RmlC-like_jellyroll"/>
</dbReference>
<dbReference type="Pfam" id="PF12973">
    <property type="entry name" value="Cupin_7"/>
    <property type="match status" value="1"/>
</dbReference>
<organism evidence="2 3">
    <name type="scientific">Bradyrhizobium erythrophlei</name>
    <dbReference type="NCBI Taxonomy" id="1437360"/>
    <lineage>
        <taxon>Bacteria</taxon>
        <taxon>Pseudomonadati</taxon>
        <taxon>Pseudomonadota</taxon>
        <taxon>Alphaproteobacteria</taxon>
        <taxon>Hyphomicrobiales</taxon>
        <taxon>Nitrobacteraceae</taxon>
        <taxon>Bradyrhizobium</taxon>
    </lineage>
</organism>
<protein>
    <submittedName>
        <fullName evidence="2">ChrR Cupin-like domain-containing protein</fullName>
    </submittedName>
</protein>